<dbReference type="Pfam" id="PF13365">
    <property type="entry name" value="Trypsin_2"/>
    <property type="match status" value="1"/>
</dbReference>
<organism evidence="5 6">
    <name type="scientific">Candidatus Ornithospirochaeta avicola</name>
    <dbReference type="NCBI Taxonomy" id="2840896"/>
    <lineage>
        <taxon>Bacteria</taxon>
        <taxon>Pseudomonadati</taxon>
        <taxon>Spirochaetota</taxon>
        <taxon>Spirochaetia</taxon>
        <taxon>Spirochaetales</taxon>
        <taxon>Spirochaetaceae</taxon>
        <taxon>Spirochaetaceae incertae sedis</taxon>
        <taxon>Candidatus Ornithospirochaeta</taxon>
    </lineage>
</organism>
<dbReference type="Proteomes" id="UP000823936">
    <property type="component" value="Unassembled WGS sequence"/>
</dbReference>
<dbReference type="EMBL" id="DXHU01000023">
    <property type="protein sequence ID" value="HIV99403.1"/>
    <property type="molecule type" value="Genomic_DNA"/>
</dbReference>
<dbReference type="PANTHER" id="PTHR43343:SF3">
    <property type="entry name" value="PROTEASE DO-LIKE 8, CHLOROPLASTIC"/>
    <property type="match status" value="1"/>
</dbReference>
<dbReference type="SMART" id="SM00228">
    <property type="entry name" value="PDZ"/>
    <property type="match status" value="1"/>
</dbReference>
<dbReference type="PRINTS" id="PR00834">
    <property type="entry name" value="PROTEASES2C"/>
</dbReference>
<name>A0A9D1TNJ6_9SPIO</name>
<dbReference type="GO" id="GO:0004252">
    <property type="term" value="F:serine-type endopeptidase activity"/>
    <property type="evidence" value="ECO:0007669"/>
    <property type="project" value="InterPro"/>
</dbReference>
<keyword evidence="3" id="KW-1133">Transmembrane helix</keyword>
<dbReference type="InterPro" id="IPR001940">
    <property type="entry name" value="Peptidase_S1C"/>
</dbReference>
<evidence type="ECO:0000259" key="4">
    <source>
        <dbReference type="SMART" id="SM00228"/>
    </source>
</evidence>
<evidence type="ECO:0000313" key="5">
    <source>
        <dbReference type="EMBL" id="HIV99403.1"/>
    </source>
</evidence>
<evidence type="ECO:0000313" key="6">
    <source>
        <dbReference type="Proteomes" id="UP000823936"/>
    </source>
</evidence>
<feature type="transmembrane region" description="Helical" evidence="3">
    <location>
        <begin position="12"/>
        <end position="32"/>
    </location>
</feature>
<reference evidence="5" key="1">
    <citation type="journal article" date="2021" name="PeerJ">
        <title>Extensive microbial diversity within the chicken gut microbiome revealed by metagenomics and culture.</title>
        <authorList>
            <person name="Gilroy R."/>
            <person name="Ravi A."/>
            <person name="Getino M."/>
            <person name="Pursley I."/>
            <person name="Horton D.L."/>
            <person name="Alikhan N.F."/>
            <person name="Baker D."/>
            <person name="Gharbi K."/>
            <person name="Hall N."/>
            <person name="Watson M."/>
            <person name="Adriaenssens E.M."/>
            <person name="Foster-Nyarko E."/>
            <person name="Jarju S."/>
            <person name="Secka A."/>
            <person name="Antonio M."/>
            <person name="Oren A."/>
            <person name="Chaudhuri R.R."/>
            <person name="La Ragione R."/>
            <person name="Hildebrand F."/>
            <person name="Pallen M.J."/>
        </authorList>
    </citation>
    <scope>NUCLEOTIDE SEQUENCE</scope>
    <source>
        <strain evidence="5">Gambia11-129</strain>
    </source>
</reference>
<evidence type="ECO:0000256" key="3">
    <source>
        <dbReference type="SAM" id="Phobius"/>
    </source>
</evidence>
<dbReference type="InterPro" id="IPR001478">
    <property type="entry name" value="PDZ"/>
</dbReference>
<keyword evidence="1" id="KW-0645">Protease</keyword>
<reference evidence="5" key="2">
    <citation type="submission" date="2021-04" db="EMBL/GenBank/DDBJ databases">
        <authorList>
            <person name="Gilroy R."/>
        </authorList>
    </citation>
    <scope>NUCLEOTIDE SEQUENCE</scope>
    <source>
        <strain evidence="5">Gambia11-129</strain>
    </source>
</reference>
<dbReference type="GO" id="GO:0006508">
    <property type="term" value="P:proteolysis"/>
    <property type="evidence" value="ECO:0007669"/>
    <property type="project" value="UniProtKB-KW"/>
</dbReference>
<sequence>MKAPGRKIRYIVYFSLLVILLIILFSITSSVYERRQNKAFSKAFSTLFEEYGEKGVLSLAGVPVENISYSGSDLFLDDRASWSLSAEERRNIEIYDKVAPSVVRIVTSSSLSSRSQASGVILSEDGIILTNFHVIDGFDDISIYFFDGSAEKAEVLGTDRLTDIALLKVERENLKPIDVSNRKAVTGQVVYTIGHPYSNEWSMSKGIVSGVDRTLYLENGVIADLIQTDSFVNPGNSGGPLLDSSGNMIALISSIYTTSGSSEGITFAFATTSLDKIVNRIIRDGFFERGMLEVLTVELNDEIINYLDLPLDGGILISQTIPSGGADKAGIKGGSEKALYGESVIYLGGDIITEINGKKVRNYTDYFLALFDTSSTDTVSVRVYRNGSYINFKDVSLAEQNEENFKWVLR</sequence>
<keyword evidence="2" id="KW-0378">Hydrolase</keyword>
<dbReference type="SUPFAM" id="SSF50156">
    <property type="entry name" value="PDZ domain-like"/>
    <property type="match status" value="1"/>
</dbReference>
<dbReference type="InterPro" id="IPR051201">
    <property type="entry name" value="Chloro_Bact_Ser_Proteases"/>
</dbReference>
<keyword evidence="3" id="KW-0812">Transmembrane</keyword>
<keyword evidence="3" id="KW-0472">Membrane</keyword>
<dbReference type="Gene3D" id="2.40.10.120">
    <property type="match status" value="1"/>
</dbReference>
<proteinExistence type="predicted"/>
<gene>
    <name evidence="5" type="ORF">IAB12_06480</name>
</gene>
<dbReference type="SUPFAM" id="SSF50494">
    <property type="entry name" value="Trypsin-like serine proteases"/>
    <property type="match status" value="1"/>
</dbReference>
<evidence type="ECO:0000256" key="1">
    <source>
        <dbReference type="ARBA" id="ARBA00022670"/>
    </source>
</evidence>
<comment type="caution">
    <text evidence="5">The sequence shown here is derived from an EMBL/GenBank/DDBJ whole genome shotgun (WGS) entry which is preliminary data.</text>
</comment>
<protein>
    <submittedName>
        <fullName evidence="5">Trypsin-like peptidase domain-containing protein</fullName>
    </submittedName>
</protein>
<dbReference type="InterPro" id="IPR036034">
    <property type="entry name" value="PDZ_sf"/>
</dbReference>
<dbReference type="InterPro" id="IPR009003">
    <property type="entry name" value="Peptidase_S1_PA"/>
</dbReference>
<evidence type="ECO:0000256" key="2">
    <source>
        <dbReference type="ARBA" id="ARBA00022801"/>
    </source>
</evidence>
<accession>A0A9D1TNJ6</accession>
<dbReference type="PANTHER" id="PTHR43343">
    <property type="entry name" value="PEPTIDASE S12"/>
    <property type="match status" value="1"/>
</dbReference>
<feature type="domain" description="PDZ" evidence="4">
    <location>
        <begin position="305"/>
        <end position="387"/>
    </location>
</feature>
<dbReference type="Pfam" id="PF13180">
    <property type="entry name" value="PDZ_2"/>
    <property type="match status" value="1"/>
</dbReference>
<dbReference type="AlphaFoldDB" id="A0A9D1TNJ6"/>
<dbReference type="Gene3D" id="2.30.42.10">
    <property type="match status" value="1"/>
</dbReference>